<keyword evidence="2" id="KW-0812">Transmembrane</keyword>
<proteinExistence type="predicted"/>
<comment type="caution">
    <text evidence="4">The sequence shown here is derived from an EMBL/GenBank/DDBJ whole genome shotgun (WGS) entry which is preliminary data.</text>
</comment>
<organism evidence="4 5">
    <name type="scientific">Ilex paraguariensis</name>
    <name type="common">yerba mate</name>
    <dbReference type="NCBI Taxonomy" id="185542"/>
    <lineage>
        <taxon>Eukaryota</taxon>
        <taxon>Viridiplantae</taxon>
        <taxon>Streptophyta</taxon>
        <taxon>Embryophyta</taxon>
        <taxon>Tracheophyta</taxon>
        <taxon>Spermatophyta</taxon>
        <taxon>Magnoliopsida</taxon>
        <taxon>eudicotyledons</taxon>
        <taxon>Gunneridae</taxon>
        <taxon>Pentapetalae</taxon>
        <taxon>asterids</taxon>
        <taxon>campanulids</taxon>
        <taxon>Aquifoliales</taxon>
        <taxon>Aquifoliaceae</taxon>
        <taxon>Ilex</taxon>
    </lineage>
</organism>
<dbReference type="Proteomes" id="UP001642360">
    <property type="component" value="Unassembled WGS sequence"/>
</dbReference>
<reference evidence="4 5" key="1">
    <citation type="submission" date="2024-02" db="EMBL/GenBank/DDBJ databases">
        <authorList>
            <person name="Vignale AGUSTIN F."/>
            <person name="Sosa J E."/>
            <person name="Modenutti C."/>
        </authorList>
    </citation>
    <scope>NUCLEOTIDE SEQUENCE [LARGE SCALE GENOMIC DNA]</scope>
</reference>
<dbReference type="PANTHER" id="PTHR34947">
    <property type="entry name" value="TRANSMEMBRANE PROTEIN"/>
    <property type="match status" value="1"/>
</dbReference>
<keyword evidence="5" id="KW-1185">Reference proteome</keyword>
<protein>
    <recommendedName>
        <fullName evidence="6">Transmembrane protein</fullName>
    </recommendedName>
</protein>
<evidence type="ECO:0000313" key="5">
    <source>
        <dbReference type="Proteomes" id="UP001642360"/>
    </source>
</evidence>
<evidence type="ECO:0008006" key="6">
    <source>
        <dbReference type="Google" id="ProtNLM"/>
    </source>
</evidence>
<feature type="region of interest" description="Disordered" evidence="1">
    <location>
        <begin position="195"/>
        <end position="221"/>
    </location>
</feature>
<dbReference type="AlphaFoldDB" id="A0ABC8TBT9"/>
<feature type="transmembrane region" description="Helical" evidence="2">
    <location>
        <begin position="27"/>
        <end position="47"/>
    </location>
</feature>
<dbReference type="EMBL" id="CAUOFW020004713">
    <property type="protein sequence ID" value="CAK9166879.1"/>
    <property type="molecule type" value="Genomic_DNA"/>
</dbReference>
<evidence type="ECO:0000256" key="2">
    <source>
        <dbReference type="SAM" id="Phobius"/>
    </source>
</evidence>
<feature type="region of interest" description="Disordered" evidence="1">
    <location>
        <begin position="128"/>
        <end position="148"/>
    </location>
</feature>
<keyword evidence="2" id="KW-0472">Membrane</keyword>
<dbReference type="PANTHER" id="PTHR34947:SF2">
    <property type="entry name" value="TRANSMEMBRANE PROTEIN"/>
    <property type="match status" value="1"/>
</dbReference>
<evidence type="ECO:0000256" key="1">
    <source>
        <dbReference type="SAM" id="MobiDB-lite"/>
    </source>
</evidence>
<name>A0ABC8TBT9_9AQUA</name>
<evidence type="ECO:0000313" key="3">
    <source>
        <dbReference type="EMBL" id="CAK9166878.1"/>
    </source>
</evidence>
<gene>
    <name evidence="3" type="ORF">ILEXP_LOCUS36121</name>
    <name evidence="4" type="ORF">ILEXP_LOCUS36122</name>
</gene>
<keyword evidence="2" id="KW-1133">Transmembrane helix</keyword>
<sequence length="252" mass="28310">MDESKHQNLQSLTQFMTSHISKKFSQLLLSISIFSLLFVYSSWYSFLLPSIKFYVSTFPVQLVSHTLHKNCIFLICNGILVFLVKTSGLVLSPSGFDLNDLILNKVGDGLQVSPEGIKESLLEKESLVETENAGSEENEEGGGGGGEHFIEEKRESLNLIVEHEAQEAESESSLIVREAVDGGERKEENITFYIEEEETEKEPLNESNAGGGKEGNELLSTEELNKKFDDFIRRVKEEIRFKAQQPLVMVNN</sequence>
<accession>A0ABC8TBT9</accession>
<dbReference type="EMBL" id="CAUOFW020004713">
    <property type="protein sequence ID" value="CAK9166878.1"/>
    <property type="molecule type" value="Genomic_DNA"/>
</dbReference>
<evidence type="ECO:0000313" key="4">
    <source>
        <dbReference type="EMBL" id="CAK9166879.1"/>
    </source>
</evidence>